<evidence type="ECO:0000256" key="4">
    <source>
        <dbReference type="ARBA" id="ARBA00022840"/>
    </source>
</evidence>
<evidence type="ECO:0000256" key="3">
    <source>
        <dbReference type="ARBA" id="ARBA00022777"/>
    </source>
</evidence>
<feature type="domain" description="Aspartate/glutamate/uridylate kinase" evidence="5">
    <location>
        <begin position="6"/>
        <end position="214"/>
    </location>
</feature>
<proteinExistence type="predicted"/>
<keyword evidence="7" id="KW-1185">Reference proteome</keyword>
<accession>A0A1Y2C9J0</accession>
<dbReference type="EMBL" id="MCGO01000024">
    <property type="protein sequence ID" value="ORY43698.1"/>
    <property type="molecule type" value="Genomic_DNA"/>
</dbReference>
<evidence type="ECO:0000313" key="6">
    <source>
        <dbReference type="EMBL" id="ORY43698.1"/>
    </source>
</evidence>
<dbReference type="OrthoDB" id="1934954at2759"/>
<dbReference type="PANTHER" id="PTHR43654:SF1">
    <property type="entry name" value="ISOPENTENYL PHOSPHATE KINASE"/>
    <property type="match status" value="1"/>
</dbReference>
<comment type="caution">
    <text evidence="6">The sequence shown here is derived from an EMBL/GenBank/DDBJ whole genome shotgun (WGS) entry which is preliminary data.</text>
</comment>
<dbReference type="InterPro" id="IPR001048">
    <property type="entry name" value="Asp/Glu/Uridylate_kinase"/>
</dbReference>
<keyword evidence="1" id="KW-0808">Transferase</keyword>
<organism evidence="6 7">
    <name type="scientific">Rhizoclosmatium globosum</name>
    <dbReference type="NCBI Taxonomy" id="329046"/>
    <lineage>
        <taxon>Eukaryota</taxon>
        <taxon>Fungi</taxon>
        <taxon>Fungi incertae sedis</taxon>
        <taxon>Chytridiomycota</taxon>
        <taxon>Chytridiomycota incertae sedis</taxon>
        <taxon>Chytridiomycetes</taxon>
        <taxon>Chytridiales</taxon>
        <taxon>Chytriomycetaceae</taxon>
        <taxon>Rhizoclosmatium</taxon>
    </lineage>
</organism>
<sequence>MDRPCYVIKLGGAAITNKAENEFATIDNTILVCGVGPFGHTNVVKYGIKDGVFTQEHKDGLKVTKNACDHVGRTVCSVGRSLGLKMEFVPAYQVARQNNKKDSWIDVDCFEEILSTGAIPVTTGSMVPDLTLGHSVMSGDEFIALFTRHFQPECVFLGTNVDGIFTSDPNILPNSAKLIPLVNKENISRVLEGASGSASAVDVTGGMQGKLEKLANSIGTSTGFVFRLGVEGLLLQGLRDGTMDKCTVQYWSHAAPCVSFP</sequence>
<evidence type="ECO:0000259" key="5">
    <source>
        <dbReference type="Pfam" id="PF00696"/>
    </source>
</evidence>
<keyword evidence="2" id="KW-0547">Nucleotide-binding</keyword>
<dbReference type="STRING" id="329046.A0A1Y2C9J0"/>
<protein>
    <recommendedName>
        <fullName evidence="5">Aspartate/glutamate/uridylate kinase domain-containing protein</fullName>
    </recommendedName>
</protein>
<gene>
    <name evidence="6" type="ORF">BCR33DRAFT_717360</name>
</gene>
<keyword evidence="3" id="KW-0418">Kinase</keyword>
<keyword evidence="4" id="KW-0067">ATP-binding</keyword>
<dbReference type="AlphaFoldDB" id="A0A1Y2C9J0"/>
<evidence type="ECO:0000256" key="1">
    <source>
        <dbReference type="ARBA" id="ARBA00022679"/>
    </source>
</evidence>
<dbReference type="GO" id="GO:0005829">
    <property type="term" value="C:cytosol"/>
    <property type="evidence" value="ECO:0007669"/>
    <property type="project" value="TreeGrafter"/>
</dbReference>
<evidence type="ECO:0000313" key="7">
    <source>
        <dbReference type="Proteomes" id="UP000193642"/>
    </source>
</evidence>
<dbReference type="Gene3D" id="3.40.1160.10">
    <property type="entry name" value="Acetylglutamate kinase-like"/>
    <property type="match status" value="1"/>
</dbReference>
<evidence type="ECO:0000256" key="2">
    <source>
        <dbReference type="ARBA" id="ARBA00022741"/>
    </source>
</evidence>
<dbReference type="PANTHER" id="PTHR43654">
    <property type="entry name" value="GLUTAMATE 5-KINASE"/>
    <property type="match status" value="1"/>
</dbReference>
<dbReference type="Pfam" id="PF00696">
    <property type="entry name" value="AA_kinase"/>
    <property type="match status" value="1"/>
</dbReference>
<dbReference type="InterPro" id="IPR036393">
    <property type="entry name" value="AceGlu_kinase-like_sf"/>
</dbReference>
<dbReference type="GO" id="GO:0005524">
    <property type="term" value="F:ATP binding"/>
    <property type="evidence" value="ECO:0007669"/>
    <property type="project" value="UniProtKB-KW"/>
</dbReference>
<dbReference type="GO" id="GO:1901607">
    <property type="term" value="P:alpha-amino acid biosynthetic process"/>
    <property type="evidence" value="ECO:0007669"/>
    <property type="project" value="UniProtKB-ARBA"/>
</dbReference>
<dbReference type="GO" id="GO:0004349">
    <property type="term" value="F:glutamate 5-kinase activity"/>
    <property type="evidence" value="ECO:0007669"/>
    <property type="project" value="TreeGrafter"/>
</dbReference>
<dbReference type="Proteomes" id="UP000193642">
    <property type="component" value="Unassembled WGS sequence"/>
</dbReference>
<dbReference type="SUPFAM" id="SSF53633">
    <property type="entry name" value="Carbamate kinase-like"/>
    <property type="match status" value="1"/>
</dbReference>
<reference evidence="6 7" key="1">
    <citation type="submission" date="2016-07" db="EMBL/GenBank/DDBJ databases">
        <title>Pervasive Adenine N6-methylation of Active Genes in Fungi.</title>
        <authorList>
            <consortium name="DOE Joint Genome Institute"/>
            <person name="Mondo S.J."/>
            <person name="Dannebaum R.O."/>
            <person name="Kuo R.C."/>
            <person name="Labutti K."/>
            <person name="Haridas S."/>
            <person name="Kuo A."/>
            <person name="Salamov A."/>
            <person name="Ahrendt S.R."/>
            <person name="Lipzen A."/>
            <person name="Sullivan W."/>
            <person name="Andreopoulos W.B."/>
            <person name="Clum A."/>
            <person name="Lindquist E."/>
            <person name="Daum C."/>
            <person name="Ramamoorthy G.K."/>
            <person name="Gryganskyi A."/>
            <person name="Culley D."/>
            <person name="Magnuson J.K."/>
            <person name="James T.Y."/>
            <person name="O'Malley M.A."/>
            <person name="Stajich J.E."/>
            <person name="Spatafora J.W."/>
            <person name="Visel A."/>
            <person name="Grigoriev I.V."/>
        </authorList>
    </citation>
    <scope>NUCLEOTIDE SEQUENCE [LARGE SCALE GENOMIC DNA]</scope>
    <source>
        <strain evidence="6 7">JEL800</strain>
    </source>
</reference>
<name>A0A1Y2C9J0_9FUNG</name>